<dbReference type="eggNOG" id="COG1012">
    <property type="taxonomic scope" value="Bacteria"/>
</dbReference>
<proteinExistence type="inferred from homology"/>
<evidence type="ECO:0000313" key="7">
    <source>
        <dbReference type="Proteomes" id="UP000030832"/>
    </source>
</evidence>
<evidence type="ECO:0000256" key="3">
    <source>
        <dbReference type="PROSITE-ProRule" id="PRU10007"/>
    </source>
</evidence>
<dbReference type="GO" id="GO:0016620">
    <property type="term" value="F:oxidoreductase activity, acting on the aldehyde or oxo group of donors, NAD or NADP as acceptor"/>
    <property type="evidence" value="ECO:0007669"/>
    <property type="project" value="InterPro"/>
</dbReference>
<dbReference type="InterPro" id="IPR016161">
    <property type="entry name" value="Ald_DH/histidinol_DH"/>
</dbReference>
<dbReference type="OrthoDB" id="9762913at2"/>
<evidence type="ECO:0000259" key="5">
    <source>
        <dbReference type="Pfam" id="PF00171"/>
    </source>
</evidence>
<evidence type="ECO:0000256" key="2">
    <source>
        <dbReference type="ARBA" id="ARBA00023002"/>
    </source>
</evidence>
<dbReference type="SUPFAM" id="SSF53720">
    <property type="entry name" value="ALDH-like"/>
    <property type="match status" value="1"/>
</dbReference>
<dbReference type="InterPro" id="IPR029510">
    <property type="entry name" value="Ald_DH_CS_GLU"/>
</dbReference>
<protein>
    <submittedName>
        <fullName evidence="6">Aldehyde dehydrogenase</fullName>
    </submittedName>
</protein>
<dbReference type="Gene3D" id="3.40.605.10">
    <property type="entry name" value="Aldehyde Dehydrogenase, Chain A, domain 1"/>
    <property type="match status" value="1"/>
</dbReference>
<dbReference type="Pfam" id="PF00171">
    <property type="entry name" value="Aldedh"/>
    <property type="match status" value="1"/>
</dbReference>
<dbReference type="FunFam" id="3.40.605.10:FF:000007">
    <property type="entry name" value="NAD/NADP-dependent betaine aldehyde dehydrogenase"/>
    <property type="match status" value="1"/>
</dbReference>
<dbReference type="InterPro" id="IPR016163">
    <property type="entry name" value="Ald_DH_C"/>
</dbReference>
<dbReference type="RefSeq" id="WP_034632245.1">
    <property type="nucleotide sequence ID" value="NZ_JRJU01000034.1"/>
</dbReference>
<name>A0A0B0IBD9_9BACI</name>
<comment type="similarity">
    <text evidence="1 4">Belongs to the aldehyde dehydrogenase family.</text>
</comment>
<feature type="active site" evidence="3">
    <location>
        <position position="262"/>
    </location>
</feature>
<sequence length="497" mass="54340">MNLPFEQASDLLNFAQEKTDGWKMFIGGKWVDSTSGKRFVSYDPSTNQPLAEVPEGNAEDVSKAVEVAKDAFPSWNKLHIDERGVILRRFADKIRNWAETFGMLDALDSGNPYEAMVADAKKGAGLLDFFSGLGMEIKGQTIQTPGGGLNYTRMEAFGVVGRILPFNHPISFAAGKIAAPLVAGNTVVLKPAEQTPLSALLLGKLAEECLPPGVLNIVTGDGPNCGSALVRHPHVYRIAFTGGVETGRRIIQDAGIKTVSLELGGKNPLIIYPDADVKKVAAATVAGMNFSRSQGQSCGSNSRVFVHETQKGEFLKEVISLVKKIKCGMPTNPMIDMGPVISKEHYNRVMSYIESAKEEGAELIIGGRHPLNPELEDGNFIEPTVFSEVKHGMKIEQEEIFGPVMSVLSWNDEEKMLYEVNDVEYGLCANIWTNDVSRALRVSERVEAGYVWVNGHGGKRFKGAPFGGYKNSGIGREHSLDELISYTQIKNINIRYE</sequence>
<evidence type="ECO:0000256" key="1">
    <source>
        <dbReference type="ARBA" id="ARBA00009986"/>
    </source>
</evidence>
<keyword evidence="7" id="KW-1185">Reference proteome</keyword>
<reference evidence="6 7" key="1">
    <citation type="submission" date="2014-09" db="EMBL/GenBank/DDBJ databases">
        <title>Genome sequencing and annotation of Bacillus Okhensis strain Kh10-101T.</title>
        <authorList>
            <person name="Prakash J.S."/>
        </authorList>
    </citation>
    <scope>NUCLEOTIDE SEQUENCE [LARGE SCALE GENOMIC DNA]</scope>
    <source>
        <strain evidence="7">Kh10-101T</strain>
    </source>
</reference>
<dbReference type="InterPro" id="IPR016162">
    <property type="entry name" value="Ald_DH_N"/>
</dbReference>
<comment type="caution">
    <text evidence="6">The sequence shown here is derived from an EMBL/GenBank/DDBJ whole genome shotgun (WGS) entry which is preliminary data.</text>
</comment>
<evidence type="ECO:0000256" key="4">
    <source>
        <dbReference type="RuleBase" id="RU003345"/>
    </source>
</evidence>
<dbReference type="InterPro" id="IPR015590">
    <property type="entry name" value="Aldehyde_DH_dom"/>
</dbReference>
<dbReference type="STRING" id="333138.LQ50_20090"/>
<keyword evidence="2 4" id="KW-0560">Oxidoreductase</keyword>
<dbReference type="FunFam" id="3.40.309.10:FF:000012">
    <property type="entry name" value="Betaine aldehyde dehydrogenase"/>
    <property type="match status" value="1"/>
</dbReference>
<organism evidence="6 7">
    <name type="scientific">Halalkalibacter okhensis</name>
    <dbReference type="NCBI Taxonomy" id="333138"/>
    <lineage>
        <taxon>Bacteria</taxon>
        <taxon>Bacillati</taxon>
        <taxon>Bacillota</taxon>
        <taxon>Bacilli</taxon>
        <taxon>Bacillales</taxon>
        <taxon>Bacillaceae</taxon>
        <taxon>Halalkalibacter</taxon>
    </lineage>
</organism>
<dbReference type="AlphaFoldDB" id="A0A0B0IBD9"/>
<dbReference type="PANTHER" id="PTHR11699">
    <property type="entry name" value="ALDEHYDE DEHYDROGENASE-RELATED"/>
    <property type="match status" value="1"/>
</dbReference>
<dbReference type="EMBL" id="JRJU01000034">
    <property type="protein sequence ID" value="KHF38620.1"/>
    <property type="molecule type" value="Genomic_DNA"/>
</dbReference>
<evidence type="ECO:0000313" key="6">
    <source>
        <dbReference type="EMBL" id="KHF38620.1"/>
    </source>
</evidence>
<gene>
    <name evidence="6" type="ORF">LQ50_20090</name>
</gene>
<dbReference type="Proteomes" id="UP000030832">
    <property type="component" value="Unassembled WGS sequence"/>
</dbReference>
<accession>A0A0B0IBD9</accession>
<dbReference type="PROSITE" id="PS00687">
    <property type="entry name" value="ALDEHYDE_DEHYDR_GLU"/>
    <property type="match status" value="1"/>
</dbReference>
<feature type="domain" description="Aldehyde dehydrogenase" evidence="5">
    <location>
        <begin position="30"/>
        <end position="492"/>
    </location>
</feature>
<dbReference type="Gene3D" id="3.40.309.10">
    <property type="entry name" value="Aldehyde Dehydrogenase, Chain A, domain 2"/>
    <property type="match status" value="1"/>
</dbReference>